<dbReference type="PANTHER" id="PTHR36221">
    <property type="entry name" value="DUF742 DOMAIN-CONTAINING PROTEIN"/>
    <property type="match status" value="1"/>
</dbReference>
<accession>A0A841EIF8</accession>
<evidence type="ECO:0000313" key="2">
    <source>
        <dbReference type="EMBL" id="MBB6000598.1"/>
    </source>
</evidence>
<evidence type="ECO:0000313" key="3">
    <source>
        <dbReference type="Proteomes" id="UP000578077"/>
    </source>
</evidence>
<dbReference type="Proteomes" id="UP000578077">
    <property type="component" value="Unassembled WGS sequence"/>
</dbReference>
<keyword evidence="3" id="KW-1185">Reference proteome</keyword>
<feature type="compositionally biased region" description="Basic and acidic residues" evidence="1">
    <location>
        <begin position="1"/>
        <end position="26"/>
    </location>
</feature>
<evidence type="ECO:0008006" key="4">
    <source>
        <dbReference type="Google" id="ProtNLM"/>
    </source>
</evidence>
<name>A0A841EIF8_9ACTN</name>
<protein>
    <recommendedName>
        <fullName evidence="4">DUF742 domain-containing protein</fullName>
    </recommendedName>
</protein>
<gene>
    <name evidence="2" type="ORF">HNR25_004349</name>
</gene>
<organism evidence="2 3">
    <name type="scientific">Streptomonospora salina</name>
    <dbReference type="NCBI Taxonomy" id="104205"/>
    <lineage>
        <taxon>Bacteria</taxon>
        <taxon>Bacillati</taxon>
        <taxon>Actinomycetota</taxon>
        <taxon>Actinomycetes</taxon>
        <taxon>Streptosporangiales</taxon>
        <taxon>Nocardiopsidaceae</taxon>
        <taxon>Streptomonospora</taxon>
    </lineage>
</organism>
<dbReference type="Pfam" id="PF05331">
    <property type="entry name" value="DUF742"/>
    <property type="match status" value="1"/>
</dbReference>
<dbReference type="EMBL" id="JACHLY010000001">
    <property type="protein sequence ID" value="MBB6000598.1"/>
    <property type="molecule type" value="Genomic_DNA"/>
</dbReference>
<comment type="caution">
    <text evidence="2">The sequence shown here is derived from an EMBL/GenBank/DDBJ whole genome shotgun (WGS) entry which is preliminary data.</text>
</comment>
<evidence type="ECO:0000256" key="1">
    <source>
        <dbReference type="SAM" id="MobiDB-lite"/>
    </source>
</evidence>
<dbReference type="InterPro" id="IPR007995">
    <property type="entry name" value="DUF742"/>
</dbReference>
<reference evidence="2 3" key="1">
    <citation type="submission" date="2020-08" db="EMBL/GenBank/DDBJ databases">
        <title>Sequencing the genomes of 1000 actinobacteria strains.</title>
        <authorList>
            <person name="Klenk H.-P."/>
        </authorList>
    </citation>
    <scope>NUCLEOTIDE SEQUENCE [LARGE SCALE GENOMIC DNA]</scope>
    <source>
        <strain evidence="2 3">DSM 44593</strain>
    </source>
</reference>
<sequence length="193" mass="20293">MRNAGEHRRGDQSPARVHDMPAEREPPAGADPPPGAGPGPGGASGPARAPARGAGAREAAEELLRERRQRRGHDASFPRHGSAGPLVRPYAVTGGRTRPAEAGLDMISIVVATRERVDWGALEPEHAAILRLCERPVSVAELSAQLDLPMAVVKVLLGDLISDGVVLARAPMPASDPPHMSVLQAVLDGIRRL</sequence>
<feature type="compositionally biased region" description="Low complexity" evidence="1">
    <location>
        <begin position="45"/>
        <end position="57"/>
    </location>
</feature>
<feature type="region of interest" description="Disordered" evidence="1">
    <location>
        <begin position="1"/>
        <end position="92"/>
    </location>
</feature>
<dbReference type="AlphaFoldDB" id="A0A841EIF8"/>
<dbReference type="PANTHER" id="PTHR36221:SF1">
    <property type="entry name" value="DUF742 DOMAIN-CONTAINING PROTEIN"/>
    <property type="match status" value="1"/>
</dbReference>
<feature type="compositionally biased region" description="Basic and acidic residues" evidence="1">
    <location>
        <begin position="58"/>
        <end position="77"/>
    </location>
</feature>
<proteinExistence type="predicted"/>